<dbReference type="FunCoup" id="F0ZSX5">
    <property type="interactions" value="398"/>
</dbReference>
<dbReference type="VEuPathDB" id="AmoebaDB:DICPUDRAFT_37479"/>
<dbReference type="AlphaFoldDB" id="F0ZSX5"/>
<feature type="region of interest" description="Disordered" evidence="1">
    <location>
        <begin position="278"/>
        <end position="409"/>
    </location>
</feature>
<dbReference type="Proteomes" id="UP000001064">
    <property type="component" value="Unassembled WGS sequence"/>
</dbReference>
<name>F0ZSX5_DICPU</name>
<feature type="compositionally biased region" description="Gly residues" evidence="1">
    <location>
        <begin position="308"/>
        <end position="337"/>
    </location>
</feature>
<feature type="compositionally biased region" description="Low complexity" evidence="1">
    <location>
        <begin position="355"/>
        <end position="395"/>
    </location>
</feature>
<keyword evidence="2" id="KW-0732">Signal</keyword>
<feature type="compositionally biased region" description="Low complexity" evidence="1">
    <location>
        <begin position="338"/>
        <end position="347"/>
    </location>
</feature>
<accession>F0ZSX5</accession>
<feature type="chain" id="PRO_5003263843" evidence="2">
    <location>
        <begin position="20"/>
        <end position="409"/>
    </location>
</feature>
<feature type="signal peptide" evidence="2">
    <location>
        <begin position="1"/>
        <end position="19"/>
    </location>
</feature>
<dbReference type="GeneID" id="10507916"/>
<dbReference type="RefSeq" id="XP_003290512.1">
    <property type="nucleotide sequence ID" value="XM_003290464.1"/>
</dbReference>
<keyword evidence="4" id="KW-1185">Reference proteome</keyword>
<dbReference type="OrthoDB" id="19882at2759"/>
<dbReference type="InParanoid" id="F0ZSX5"/>
<organism evidence="3 4">
    <name type="scientific">Dictyostelium purpureum</name>
    <name type="common">Slime mold</name>
    <dbReference type="NCBI Taxonomy" id="5786"/>
    <lineage>
        <taxon>Eukaryota</taxon>
        <taxon>Amoebozoa</taxon>
        <taxon>Evosea</taxon>
        <taxon>Eumycetozoa</taxon>
        <taxon>Dictyostelia</taxon>
        <taxon>Dictyosteliales</taxon>
        <taxon>Dictyosteliaceae</taxon>
        <taxon>Dictyostelium</taxon>
    </lineage>
</organism>
<gene>
    <name evidence="3" type="ORF">DICPUDRAFT_37479</name>
</gene>
<evidence type="ECO:0000313" key="3">
    <source>
        <dbReference type="EMBL" id="EGC32946.1"/>
    </source>
</evidence>
<evidence type="ECO:0000256" key="2">
    <source>
        <dbReference type="SAM" id="SignalP"/>
    </source>
</evidence>
<dbReference type="KEGG" id="dpp:DICPUDRAFT_37479"/>
<protein>
    <submittedName>
        <fullName evidence="3">Uncharacterized protein</fullName>
    </submittedName>
</protein>
<evidence type="ECO:0000313" key="4">
    <source>
        <dbReference type="Proteomes" id="UP000001064"/>
    </source>
</evidence>
<proteinExistence type="predicted"/>
<dbReference type="EMBL" id="GL871165">
    <property type="protein sequence ID" value="EGC32946.1"/>
    <property type="molecule type" value="Genomic_DNA"/>
</dbReference>
<sequence length="409" mass="42500">MKILSLIFIAICFINIISADGVFNSTLDFGTVAKGKLYSQKFDSIPLPQSNFNLQGIQAIIINKTSNAPFDHGFLSTCALDFTINGKKIVSFTASNINNQLSFPSPYVVPVTDTVTLTVQMYTLNKEPVDVLVQYYMKWTEAGTSSTFVKLTRTASSVVANYSSFNVPAGNGQGYTIQNSITWTSNAEVMDFQATVSPGIISLSFIEDTSGTQTVICKSTPVYIGKVFMKMTPCNTVQSLYKGSTYITQAVYNNTVALKNVFGTFGFYAGYPNPHTTTTTGGHSTTGGASTTGGHSTTGGASTTGGHSTTGGGTGGHSTGGGTGGHTTGGGSGGHTGGTTAQTSGSHSESESESSDSSISGSSQFTSTTGASSQPSPDSSDQTSSTYTSGTSGSSGLMWTGDKRKVEFY</sequence>
<feature type="compositionally biased region" description="Low complexity" evidence="1">
    <location>
        <begin position="278"/>
        <end position="307"/>
    </location>
</feature>
<dbReference type="OMA" id="AICFINI"/>
<reference evidence="4" key="1">
    <citation type="journal article" date="2011" name="Genome Biol.">
        <title>Comparative genomics of the social amoebae Dictyostelium discoideum and Dictyostelium purpureum.</title>
        <authorList>
            <consortium name="US DOE Joint Genome Institute (JGI-PGF)"/>
            <person name="Sucgang R."/>
            <person name="Kuo A."/>
            <person name="Tian X."/>
            <person name="Salerno W."/>
            <person name="Parikh A."/>
            <person name="Feasley C.L."/>
            <person name="Dalin E."/>
            <person name="Tu H."/>
            <person name="Huang E."/>
            <person name="Barry K."/>
            <person name="Lindquist E."/>
            <person name="Shapiro H."/>
            <person name="Bruce D."/>
            <person name="Schmutz J."/>
            <person name="Salamov A."/>
            <person name="Fey P."/>
            <person name="Gaudet P."/>
            <person name="Anjard C."/>
            <person name="Babu M.M."/>
            <person name="Basu S."/>
            <person name="Bushmanova Y."/>
            <person name="van der Wel H."/>
            <person name="Katoh-Kurasawa M."/>
            <person name="Dinh C."/>
            <person name="Coutinho P.M."/>
            <person name="Saito T."/>
            <person name="Elias M."/>
            <person name="Schaap P."/>
            <person name="Kay R.R."/>
            <person name="Henrissat B."/>
            <person name="Eichinger L."/>
            <person name="Rivero F."/>
            <person name="Putnam N.H."/>
            <person name="West C.M."/>
            <person name="Loomis W.F."/>
            <person name="Chisholm R.L."/>
            <person name="Shaulsky G."/>
            <person name="Strassmann J.E."/>
            <person name="Queller D.C."/>
            <person name="Kuspa A."/>
            <person name="Grigoriev I.V."/>
        </authorList>
    </citation>
    <scope>NUCLEOTIDE SEQUENCE [LARGE SCALE GENOMIC DNA]</scope>
    <source>
        <strain evidence="4">QSDP1</strain>
    </source>
</reference>
<dbReference type="eggNOG" id="ENOG502RFXU">
    <property type="taxonomic scope" value="Eukaryota"/>
</dbReference>
<evidence type="ECO:0000256" key="1">
    <source>
        <dbReference type="SAM" id="MobiDB-lite"/>
    </source>
</evidence>